<dbReference type="Proteomes" id="UP000267585">
    <property type="component" value="Unassembled WGS sequence"/>
</dbReference>
<feature type="chain" id="PRO_5019526200" evidence="1">
    <location>
        <begin position="26"/>
        <end position="138"/>
    </location>
</feature>
<dbReference type="AlphaFoldDB" id="A0A430K5P4"/>
<dbReference type="NCBIfam" id="NF047658">
    <property type="entry name" value="HYC_CC_PP"/>
    <property type="match status" value="1"/>
</dbReference>
<dbReference type="OrthoDB" id="1493875at2"/>
<keyword evidence="1" id="KW-0732">Signal</keyword>
<reference evidence="2 3" key="1">
    <citation type="submission" date="2018-11" db="EMBL/GenBank/DDBJ databases">
        <title>Arenibacter aquaticus sp.nov., a marine bacterium isolated from surface seawater in the South China Sea.</title>
        <authorList>
            <person name="Guo J."/>
            <person name="Sun J."/>
        </authorList>
    </citation>
    <scope>NUCLEOTIDE SEQUENCE [LARGE SCALE GENOMIC DNA]</scope>
    <source>
        <strain evidence="2 3">GUO666</strain>
    </source>
</reference>
<organism evidence="2 3">
    <name type="scientific">Arenibacter aquaticus</name>
    <dbReference type="NCBI Taxonomy" id="2489054"/>
    <lineage>
        <taxon>Bacteria</taxon>
        <taxon>Pseudomonadati</taxon>
        <taxon>Bacteroidota</taxon>
        <taxon>Flavobacteriia</taxon>
        <taxon>Flavobacteriales</taxon>
        <taxon>Flavobacteriaceae</taxon>
        <taxon>Arenibacter</taxon>
    </lineage>
</organism>
<sequence length="138" mass="15693">MKSILHKICALALAFLMLASTVSWTIEKHYCFGSLVDIAFFHEADSCGMEVDWVGDIVVKEDNSDTCCKDETISIEGTDNLRIPHYDFDLGQQVFWVADATYYLHLFEVNAERLVPPSGYPPPILVRDIYILDQVFLI</sequence>
<dbReference type="RefSeq" id="WP_126161105.1">
    <property type="nucleotide sequence ID" value="NZ_RQPJ01000002.1"/>
</dbReference>
<evidence type="ECO:0000313" key="2">
    <source>
        <dbReference type="EMBL" id="RTE54372.1"/>
    </source>
</evidence>
<dbReference type="Pfam" id="PF26622">
    <property type="entry name" value="DUF8199"/>
    <property type="match status" value="1"/>
</dbReference>
<dbReference type="EMBL" id="RQPJ01000002">
    <property type="protein sequence ID" value="RTE54372.1"/>
    <property type="molecule type" value="Genomic_DNA"/>
</dbReference>
<proteinExistence type="predicted"/>
<comment type="caution">
    <text evidence="2">The sequence shown here is derived from an EMBL/GenBank/DDBJ whole genome shotgun (WGS) entry which is preliminary data.</text>
</comment>
<evidence type="ECO:0000256" key="1">
    <source>
        <dbReference type="SAM" id="SignalP"/>
    </source>
</evidence>
<accession>A0A430K5P4</accession>
<name>A0A430K5P4_9FLAO</name>
<evidence type="ECO:0000313" key="3">
    <source>
        <dbReference type="Proteomes" id="UP000267585"/>
    </source>
</evidence>
<feature type="signal peptide" evidence="1">
    <location>
        <begin position="1"/>
        <end position="25"/>
    </location>
</feature>
<dbReference type="InterPro" id="IPR058512">
    <property type="entry name" value="DUF8199"/>
</dbReference>
<keyword evidence="3" id="KW-1185">Reference proteome</keyword>
<gene>
    <name evidence="2" type="ORF">EHW67_04190</name>
</gene>
<dbReference type="InterPro" id="IPR058060">
    <property type="entry name" value="HYC_CC_PP"/>
</dbReference>
<protein>
    <submittedName>
        <fullName evidence="2">Uncharacterized protein</fullName>
    </submittedName>
</protein>